<evidence type="ECO:0000313" key="3">
    <source>
        <dbReference type="Proteomes" id="UP000037023"/>
    </source>
</evidence>
<sequence length="99" mass="11019">MSSAIVIVLRLSVSMMIRASAPCASSREAQVCRRSCARFRQGCLGSGMEGARTRVPTDGIRMTPPRRRIEVPSASFRRVRKQRVAETRCYGGCFPPRVM</sequence>
<feature type="chain" id="PRO_5039713277" description="Secreted protein" evidence="1">
    <location>
        <begin position="20"/>
        <end position="99"/>
    </location>
</feature>
<feature type="signal peptide" evidence="1">
    <location>
        <begin position="1"/>
        <end position="19"/>
    </location>
</feature>
<name>A0A0L8KG27_STRVR</name>
<evidence type="ECO:0008006" key="4">
    <source>
        <dbReference type="Google" id="ProtNLM"/>
    </source>
</evidence>
<keyword evidence="1" id="KW-0732">Signal</keyword>
<dbReference type="EMBL" id="LGUP01000173">
    <property type="protein sequence ID" value="KOG24860.1"/>
    <property type="molecule type" value="Genomic_DNA"/>
</dbReference>
<evidence type="ECO:0000256" key="1">
    <source>
        <dbReference type="SAM" id="SignalP"/>
    </source>
</evidence>
<gene>
    <name evidence="2" type="ORF">ADK34_18260</name>
</gene>
<comment type="caution">
    <text evidence="2">The sequence shown here is derived from an EMBL/GenBank/DDBJ whole genome shotgun (WGS) entry which is preliminary data.</text>
</comment>
<reference evidence="2 3" key="1">
    <citation type="submission" date="2015-06" db="EMBL/GenBank/DDBJ databases">
        <authorList>
            <person name="Hoefler B.C."/>
            <person name="Straight P.D."/>
        </authorList>
    </citation>
    <scope>NUCLEOTIDE SEQUENCE [LARGE SCALE GENOMIC DNA]</scope>
    <source>
        <strain evidence="2 3">NRRL 3427</strain>
    </source>
</reference>
<proteinExistence type="predicted"/>
<protein>
    <recommendedName>
        <fullName evidence="4">Secreted protein</fullName>
    </recommendedName>
</protein>
<organism evidence="2 3">
    <name type="scientific">Streptomyces viridochromogenes</name>
    <dbReference type="NCBI Taxonomy" id="1938"/>
    <lineage>
        <taxon>Bacteria</taxon>
        <taxon>Bacillati</taxon>
        <taxon>Actinomycetota</taxon>
        <taxon>Actinomycetes</taxon>
        <taxon>Kitasatosporales</taxon>
        <taxon>Streptomycetaceae</taxon>
        <taxon>Streptomyces</taxon>
    </lineage>
</organism>
<dbReference type="Proteomes" id="UP000037023">
    <property type="component" value="Unassembled WGS sequence"/>
</dbReference>
<evidence type="ECO:0000313" key="2">
    <source>
        <dbReference type="EMBL" id="KOG24860.1"/>
    </source>
</evidence>
<accession>A0A0L8KG27</accession>
<dbReference type="AlphaFoldDB" id="A0A0L8KG27"/>